<feature type="domain" description="2EXR" evidence="1">
    <location>
        <begin position="21"/>
        <end position="104"/>
    </location>
</feature>
<dbReference type="Proteomes" id="UP000664132">
    <property type="component" value="Unassembled WGS sequence"/>
</dbReference>
<dbReference type="EMBL" id="JAFJYH010000001">
    <property type="protein sequence ID" value="KAG4426604.1"/>
    <property type="molecule type" value="Genomic_DNA"/>
</dbReference>
<reference evidence="2" key="1">
    <citation type="submission" date="2021-02" db="EMBL/GenBank/DDBJ databases">
        <title>Genome sequence Cadophora malorum strain M34.</title>
        <authorList>
            <person name="Stefanovic E."/>
            <person name="Vu D."/>
            <person name="Scully C."/>
            <person name="Dijksterhuis J."/>
            <person name="Roader J."/>
            <person name="Houbraken J."/>
        </authorList>
    </citation>
    <scope>NUCLEOTIDE SEQUENCE</scope>
    <source>
        <strain evidence="2">M34</strain>
    </source>
</reference>
<dbReference type="PANTHER" id="PTHR35910:SF6">
    <property type="entry name" value="2EXR DOMAIN-CONTAINING PROTEIN"/>
    <property type="match status" value="1"/>
</dbReference>
<keyword evidence="3" id="KW-1185">Reference proteome</keyword>
<protein>
    <recommendedName>
        <fullName evidence="1">2EXR domain-containing protein</fullName>
    </recommendedName>
</protein>
<dbReference type="AlphaFoldDB" id="A0A8H7WKT8"/>
<name>A0A8H7WKT8_9HELO</name>
<proteinExistence type="predicted"/>
<dbReference type="PANTHER" id="PTHR35910">
    <property type="entry name" value="2EXR DOMAIN-CONTAINING PROTEIN"/>
    <property type="match status" value="1"/>
</dbReference>
<organism evidence="2 3">
    <name type="scientific">Cadophora malorum</name>
    <dbReference type="NCBI Taxonomy" id="108018"/>
    <lineage>
        <taxon>Eukaryota</taxon>
        <taxon>Fungi</taxon>
        <taxon>Dikarya</taxon>
        <taxon>Ascomycota</taxon>
        <taxon>Pezizomycotina</taxon>
        <taxon>Leotiomycetes</taxon>
        <taxon>Helotiales</taxon>
        <taxon>Ploettnerulaceae</taxon>
        <taxon>Cadophora</taxon>
    </lineage>
</organism>
<dbReference type="OrthoDB" id="3513892at2759"/>
<dbReference type="Pfam" id="PF20150">
    <property type="entry name" value="2EXR"/>
    <property type="match status" value="1"/>
</dbReference>
<evidence type="ECO:0000313" key="3">
    <source>
        <dbReference type="Proteomes" id="UP000664132"/>
    </source>
</evidence>
<comment type="caution">
    <text evidence="2">The sequence shown here is derived from an EMBL/GenBank/DDBJ whole genome shotgun (WGS) entry which is preliminary data.</text>
</comment>
<accession>A0A8H7WKT8</accession>
<sequence>MPPHRQTAAAAAAQSNTLTAFTLFPKLPIELRVKIFKDYLSTATRLVHIYWHARQRVFKSSQAIPPLLHVCQESRYEALKKYQLSFAPSPEFARVYFSFEKDVLMVCWRTLGAYPGRIGKKMGDGEAAKVRHLIMNEEALLFHAEDDGRELERFTGLNTLGVACDPANVESGDQYGRLAMERLAYGLNGGFDDLHEDDEEDGQEVVGKRPKPVKEEKWPEVVCLRSDAQGQQRCSRHWWFDGWNQRAAELQQEKWPKVLARSLLVTQFDSQEDDAMFLMHMLFFHPGQVI</sequence>
<evidence type="ECO:0000259" key="1">
    <source>
        <dbReference type="Pfam" id="PF20150"/>
    </source>
</evidence>
<dbReference type="InterPro" id="IPR045518">
    <property type="entry name" value="2EXR"/>
</dbReference>
<gene>
    <name evidence="2" type="ORF">IFR04_000035</name>
</gene>
<evidence type="ECO:0000313" key="2">
    <source>
        <dbReference type="EMBL" id="KAG4426604.1"/>
    </source>
</evidence>